<proteinExistence type="predicted"/>
<dbReference type="EnsemblPlants" id="OB07G19550.1">
    <property type="protein sequence ID" value="OB07G19550.1"/>
    <property type="gene ID" value="OB07G19550"/>
</dbReference>
<dbReference type="AlphaFoldDB" id="J3MKM3"/>
<protein>
    <submittedName>
        <fullName evidence="1">Uncharacterized protein</fullName>
    </submittedName>
</protein>
<dbReference type="Gramene" id="OB07G19550.1">
    <property type="protein sequence ID" value="OB07G19550.1"/>
    <property type="gene ID" value="OB07G19550"/>
</dbReference>
<keyword evidence="2" id="KW-1185">Reference proteome</keyword>
<accession>J3MKM3</accession>
<reference evidence="1" key="2">
    <citation type="submission" date="2013-04" db="UniProtKB">
        <authorList>
            <consortium name="EnsemblPlants"/>
        </authorList>
    </citation>
    <scope>IDENTIFICATION</scope>
</reference>
<organism evidence="1">
    <name type="scientific">Oryza brachyantha</name>
    <name type="common">malo sina</name>
    <dbReference type="NCBI Taxonomy" id="4533"/>
    <lineage>
        <taxon>Eukaryota</taxon>
        <taxon>Viridiplantae</taxon>
        <taxon>Streptophyta</taxon>
        <taxon>Embryophyta</taxon>
        <taxon>Tracheophyta</taxon>
        <taxon>Spermatophyta</taxon>
        <taxon>Magnoliopsida</taxon>
        <taxon>Liliopsida</taxon>
        <taxon>Poales</taxon>
        <taxon>Poaceae</taxon>
        <taxon>BOP clade</taxon>
        <taxon>Oryzoideae</taxon>
        <taxon>Oryzeae</taxon>
        <taxon>Oryzinae</taxon>
        <taxon>Oryza</taxon>
    </lineage>
</organism>
<sequence>MYQCTNLTCCSNRDFQKCNITYHLSTIFRNGKKVCRKISRTTGPSHTLVPCSLALFKNNHKSPF</sequence>
<name>J3MKM3_ORYBR</name>
<dbReference type="HOGENOM" id="CLU_2871247_0_0_1"/>
<reference evidence="1" key="1">
    <citation type="journal article" date="2013" name="Nat. Commun.">
        <title>Whole-genome sequencing of Oryza brachyantha reveals mechanisms underlying Oryza genome evolution.</title>
        <authorList>
            <person name="Chen J."/>
            <person name="Huang Q."/>
            <person name="Gao D."/>
            <person name="Wang J."/>
            <person name="Lang Y."/>
            <person name="Liu T."/>
            <person name="Li B."/>
            <person name="Bai Z."/>
            <person name="Luis Goicoechea J."/>
            <person name="Liang C."/>
            <person name="Chen C."/>
            <person name="Zhang W."/>
            <person name="Sun S."/>
            <person name="Liao Y."/>
            <person name="Zhang X."/>
            <person name="Yang L."/>
            <person name="Song C."/>
            <person name="Wang M."/>
            <person name="Shi J."/>
            <person name="Liu G."/>
            <person name="Liu J."/>
            <person name="Zhou H."/>
            <person name="Zhou W."/>
            <person name="Yu Q."/>
            <person name="An N."/>
            <person name="Chen Y."/>
            <person name="Cai Q."/>
            <person name="Wang B."/>
            <person name="Liu B."/>
            <person name="Min J."/>
            <person name="Huang Y."/>
            <person name="Wu H."/>
            <person name="Li Z."/>
            <person name="Zhang Y."/>
            <person name="Yin Y."/>
            <person name="Song W."/>
            <person name="Jiang J."/>
            <person name="Jackson S.A."/>
            <person name="Wing R.A."/>
            <person name="Wang J."/>
            <person name="Chen M."/>
        </authorList>
    </citation>
    <scope>NUCLEOTIDE SEQUENCE [LARGE SCALE GENOMIC DNA]</scope>
    <source>
        <strain evidence="1">cv. IRGC 101232</strain>
    </source>
</reference>
<evidence type="ECO:0000313" key="2">
    <source>
        <dbReference type="Proteomes" id="UP000006038"/>
    </source>
</evidence>
<evidence type="ECO:0000313" key="1">
    <source>
        <dbReference type="EnsemblPlants" id="OB07G19550.1"/>
    </source>
</evidence>
<dbReference type="Proteomes" id="UP000006038">
    <property type="component" value="Chromosome 7"/>
</dbReference>